<name>A0A7W8D4D1_9GAMM</name>
<dbReference type="EMBL" id="JACHHP010000002">
    <property type="protein sequence ID" value="MBB5207715.1"/>
    <property type="molecule type" value="Genomic_DNA"/>
</dbReference>
<evidence type="ECO:0000256" key="4">
    <source>
        <dbReference type="PROSITE-ProRule" id="PRU00473"/>
    </source>
</evidence>
<comment type="caution">
    <text evidence="6">The sequence shown here is derived from an EMBL/GenBank/DDBJ whole genome shotgun (WGS) entry which is preliminary data.</text>
</comment>
<dbReference type="InterPro" id="IPR006665">
    <property type="entry name" value="OmpA-like"/>
</dbReference>
<dbReference type="PRINTS" id="PR01021">
    <property type="entry name" value="OMPADOMAIN"/>
</dbReference>
<dbReference type="SUPFAM" id="SSF103088">
    <property type="entry name" value="OmpA-like"/>
    <property type="match status" value="1"/>
</dbReference>
<dbReference type="InterPro" id="IPR006664">
    <property type="entry name" value="OMP_bac"/>
</dbReference>
<dbReference type="CDD" id="cd07185">
    <property type="entry name" value="OmpA_C-like"/>
    <property type="match status" value="1"/>
</dbReference>
<gene>
    <name evidence="6" type="ORF">HNQ52_001244</name>
</gene>
<evidence type="ECO:0000256" key="2">
    <source>
        <dbReference type="ARBA" id="ARBA00023136"/>
    </source>
</evidence>
<evidence type="ECO:0000313" key="7">
    <source>
        <dbReference type="Proteomes" id="UP000521199"/>
    </source>
</evidence>
<dbReference type="Gene3D" id="3.30.1330.60">
    <property type="entry name" value="OmpA-like domain"/>
    <property type="match status" value="1"/>
</dbReference>
<dbReference type="Pfam" id="PF00691">
    <property type="entry name" value="OmpA"/>
    <property type="match status" value="1"/>
</dbReference>
<feature type="domain" description="OmpA-like" evidence="5">
    <location>
        <begin position="174"/>
        <end position="291"/>
    </location>
</feature>
<dbReference type="PANTHER" id="PTHR30329">
    <property type="entry name" value="STATOR ELEMENT OF FLAGELLAR MOTOR COMPLEX"/>
    <property type="match status" value="1"/>
</dbReference>
<dbReference type="Proteomes" id="UP000521199">
    <property type="component" value="Unassembled WGS sequence"/>
</dbReference>
<dbReference type="InterPro" id="IPR025511">
    <property type="entry name" value="DUF4398"/>
</dbReference>
<comment type="subcellular location">
    <subcellularLocation>
        <location evidence="1">Cell outer membrane</location>
    </subcellularLocation>
</comment>
<dbReference type="PROSITE" id="PS51123">
    <property type="entry name" value="OMPA_2"/>
    <property type="match status" value="1"/>
</dbReference>
<organism evidence="6 7">
    <name type="scientific">Chiayiivirga flava</name>
    <dbReference type="NCBI Taxonomy" id="659595"/>
    <lineage>
        <taxon>Bacteria</taxon>
        <taxon>Pseudomonadati</taxon>
        <taxon>Pseudomonadota</taxon>
        <taxon>Gammaproteobacteria</taxon>
        <taxon>Lysobacterales</taxon>
        <taxon>Lysobacteraceae</taxon>
        <taxon>Chiayiivirga</taxon>
    </lineage>
</organism>
<dbReference type="PRINTS" id="PR01023">
    <property type="entry name" value="NAFLGMOTY"/>
</dbReference>
<protein>
    <submittedName>
        <fullName evidence="6">Outer membrane protein OmpA-like peptidoglycan-associated protein</fullName>
    </submittedName>
</protein>
<dbReference type="RefSeq" id="WP_183960251.1">
    <property type="nucleotide sequence ID" value="NZ_JACHHP010000002.1"/>
</dbReference>
<proteinExistence type="predicted"/>
<evidence type="ECO:0000256" key="1">
    <source>
        <dbReference type="ARBA" id="ARBA00004442"/>
    </source>
</evidence>
<accession>A0A7W8D4D1</accession>
<dbReference type="GO" id="GO:0009279">
    <property type="term" value="C:cell outer membrane"/>
    <property type="evidence" value="ECO:0007669"/>
    <property type="project" value="UniProtKB-SubCell"/>
</dbReference>
<keyword evidence="3" id="KW-0998">Cell outer membrane</keyword>
<dbReference type="Pfam" id="PF14346">
    <property type="entry name" value="DUF4398"/>
    <property type="match status" value="1"/>
</dbReference>
<dbReference type="AlphaFoldDB" id="A0A7W8D4D1"/>
<keyword evidence="2 4" id="KW-0472">Membrane</keyword>
<evidence type="ECO:0000313" key="6">
    <source>
        <dbReference type="EMBL" id="MBB5207715.1"/>
    </source>
</evidence>
<sequence>MNALRSTSLSVLVGAALLAGCAGSPKGPPPELVRIQTHLEQLRADPRIAPLADKELREAQVAVDTLERDGRRMDDDLFDHNIYLADRLVQIAEAEGLGRYAEQRAVTLGRERETLLLDSRTREADMARARAEAERRAAEMARDDAMMARTDAERAMLELEATRARLAELEARQTERGLVVTLGDVLFEVDRAELKPGATARLANLVDVLRENPASTIAIEGHTDSTGDDAYNLSLSQRRADSVKAYLVSQGIDTMRITARGLGEGVPVASNNDAAGRQQNRRVEVVIQDRPPR</sequence>
<evidence type="ECO:0000256" key="3">
    <source>
        <dbReference type="ARBA" id="ARBA00023237"/>
    </source>
</evidence>
<dbReference type="PROSITE" id="PS51257">
    <property type="entry name" value="PROKAR_LIPOPROTEIN"/>
    <property type="match status" value="1"/>
</dbReference>
<evidence type="ECO:0000259" key="5">
    <source>
        <dbReference type="PROSITE" id="PS51123"/>
    </source>
</evidence>
<dbReference type="PANTHER" id="PTHR30329:SF21">
    <property type="entry name" value="LIPOPROTEIN YIAD-RELATED"/>
    <property type="match status" value="1"/>
</dbReference>
<keyword evidence="7" id="KW-1185">Reference proteome</keyword>
<reference evidence="6 7" key="1">
    <citation type="submission" date="2020-08" db="EMBL/GenBank/DDBJ databases">
        <title>Genomic Encyclopedia of Type Strains, Phase IV (KMG-IV): sequencing the most valuable type-strain genomes for metagenomic binning, comparative biology and taxonomic classification.</title>
        <authorList>
            <person name="Goeker M."/>
        </authorList>
    </citation>
    <scope>NUCLEOTIDE SEQUENCE [LARGE SCALE GENOMIC DNA]</scope>
    <source>
        <strain evidence="6 7">DSM 24163</strain>
    </source>
</reference>
<dbReference type="InterPro" id="IPR050330">
    <property type="entry name" value="Bact_OuterMem_StrucFunc"/>
</dbReference>
<dbReference type="InterPro" id="IPR036737">
    <property type="entry name" value="OmpA-like_sf"/>
</dbReference>